<evidence type="ECO:0000313" key="3">
    <source>
        <dbReference type="EMBL" id="PIQ68786.1"/>
    </source>
</evidence>
<comment type="caution">
    <text evidence="3">The sequence shown here is derived from an EMBL/GenBank/DDBJ whole genome shotgun (WGS) entry which is preliminary data.</text>
</comment>
<gene>
    <name evidence="3" type="ORF">COV91_02270</name>
</gene>
<evidence type="ECO:0000256" key="1">
    <source>
        <dbReference type="PROSITE-ProRule" id="PRU00409"/>
    </source>
</evidence>
<evidence type="ECO:0000259" key="2">
    <source>
        <dbReference type="PROSITE" id="PS50975"/>
    </source>
</evidence>
<keyword evidence="1" id="KW-0067">ATP-binding</keyword>
<reference evidence="3 4" key="1">
    <citation type="submission" date="2017-09" db="EMBL/GenBank/DDBJ databases">
        <title>Depth-based differentiation of microbial function through sediment-hosted aquifers and enrichment of novel symbionts in the deep terrestrial subsurface.</title>
        <authorList>
            <person name="Probst A.J."/>
            <person name="Ladd B."/>
            <person name="Jarett J.K."/>
            <person name="Geller-Mcgrath D.E."/>
            <person name="Sieber C.M."/>
            <person name="Emerson J.B."/>
            <person name="Anantharaman K."/>
            <person name="Thomas B.C."/>
            <person name="Malmstrom R."/>
            <person name="Stieglmeier M."/>
            <person name="Klingl A."/>
            <person name="Woyke T."/>
            <person name="Ryan C.M."/>
            <person name="Banfield J.F."/>
        </authorList>
    </citation>
    <scope>NUCLEOTIDE SEQUENCE [LARGE SCALE GENOMIC DNA]</scope>
    <source>
        <strain evidence="3">CG11_big_fil_rev_8_21_14_0_20_46_11</strain>
    </source>
</reference>
<name>A0A2H0KC11_9BACT</name>
<protein>
    <recommendedName>
        <fullName evidence="2">ATP-grasp domain-containing protein</fullName>
    </recommendedName>
</protein>
<dbReference type="GO" id="GO:0046872">
    <property type="term" value="F:metal ion binding"/>
    <property type="evidence" value="ECO:0007669"/>
    <property type="project" value="InterPro"/>
</dbReference>
<keyword evidence="1" id="KW-0547">Nucleotide-binding</keyword>
<dbReference type="PROSITE" id="PS50975">
    <property type="entry name" value="ATP_GRASP"/>
    <property type="match status" value="1"/>
</dbReference>
<evidence type="ECO:0000313" key="4">
    <source>
        <dbReference type="Proteomes" id="UP000229342"/>
    </source>
</evidence>
<sequence>MLLGQKPCADCEPAQVNHFVIRTSSYLGLLMKPLLRPIDFFFQRVLPNRSFSWFDKVGPTVLRILAFLHLGKLARTISDDDSDRTRALWTSADKRGIDMAQYRCGEIKELFIARFGGVTRLFDGLPRPIGPDAPSLYWMDNKPVMREHFAKAGIPIARGGSVFSEKQGLALFEKLTKPVITKPFTGSRSRHTTIHIDTREGFLKGFRNAKVLSPKVLIEEELEGFVFRGTLIGGKLQAVLRREPPHVIGDGIHTIRELVDAENRRPERHTHTFHPLTTGTEAEEELTRQKLTWNSVPADGAFVPLNQKISRGIGASNSDVTDLMHPDNKVLLEKIGTLLNDSIVGVDFIMNDVSIPWHEQKRSGVIECNSLPFIDLHHYPLNGVPHDVAGALWDLIFPTAQAK</sequence>
<dbReference type="SUPFAM" id="SSF56059">
    <property type="entry name" value="Glutathione synthetase ATP-binding domain-like"/>
    <property type="match status" value="1"/>
</dbReference>
<dbReference type="AlphaFoldDB" id="A0A2H0KC11"/>
<proteinExistence type="predicted"/>
<dbReference type="Proteomes" id="UP000229342">
    <property type="component" value="Unassembled WGS sequence"/>
</dbReference>
<dbReference type="GO" id="GO:0005524">
    <property type="term" value="F:ATP binding"/>
    <property type="evidence" value="ECO:0007669"/>
    <property type="project" value="UniProtKB-UniRule"/>
</dbReference>
<organism evidence="3 4">
    <name type="scientific">Candidatus Taylorbacteria bacterium CG11_big_fil_rev_8_21_14_0_20_46_11</name>
    <dbReference type="NCBI Taxonomy" id="1975025"/>
    <lineage>
        <taxon>Bacteria</taxon>
        <taxon>Candidatus Tayloriibacteriota</taxon>
    </lineage>
</organism>
<dbReference type="Gene3D" id="3.30.470.20">
    <property type="entry name" value="ATP-grasp fold, B domain"/>
    <property type="match status" value="2"/>
</dbReference>
<dbReference type="InterPro" id="IPR011761">
    <property type="entry name" value="ATP-grasp"/>
</dbReference>
<feature type="domain" description="ATP-grasp" evidence="2">
    <location>
        <begin position="146"/>
        <end position="397"/>
    </location>
</feature>
<dbReference type="EMBL" id="PCVG01000028">
    <property type="protein sequence ID" value="PIQ68786.1"/>
    <property type="molecule type" value="Genomic_DNA"/>
</dbReference>
<accession>A0A2H0KC11</accession>